<comment type="caution">
    <text evidence="1">The sequence shown here is derived from an EMBL/GenBank/DDBJ whole genome shotgun (WGS) entry which is preliminary data.</text>
</comment>
<name>A0A420I5L5_9PEZI</name>
<evidence type="ECO:0000313" key="1">
    <source>
        <dbReference type="EMBL" id="RKF64941.1"/>
    </source>
</evidence>
<dbReference type="EMBL" id="MCFK01001492">
    <property type="protein sequence ID" value="RKF64941.1"/>
    <property type="molecule type" value="Genomic_DNA"/>
</dbReference>
<proteinExistence type="predicted"/>
<protein>
    <submittedName>
        <fullName evidence="1">Uncharacterized protein</fullName>
    </submittedName>
</protein>
<dbReference type="OrthoDB" id="3594396at2759"/>
<sequence>MPLHSNLNLIYGNKLRLGISVAFRPHSVAFVELLDNYMKSKCYDLPTTENLTLWTHPLIYYGIQGKYRENFHYELSRTASLFSQFDVEPIPHYNCPYGPSRNFYVGFKFRHEAFEQMRLAFSRWGEENYSHDDELRSSKNHQLGPHLFYPIQVMKIEDKIQVQYVIRELNSLLKNFGNTFTADTLLLQEYWTNTDGTPIYSSTLAAYPLDTSKHRIQEGLFKLRMLSLKEEVIDSPKQRSISTYSSEKIVTRVNIRRIMGIPKYNYEKRMLQQYKETELHPSGLLRKVESKRHVLNGPLYYTNDVSIPKLENQITRFKDRRFVQKVPTNLKNFNPGRELIDYSNNSSGRISFRDSKPNANLGCCVFTESTSKFVPRCPRQEARSLETEKLDSPLMRYKKSDLVIRYKYYTYDLPLEKYKCYIHHISP</sequence>
<keyword evidence="2" id="KW-1185">Reference proteome</keyword>
<evidence type="ECO:0000313" key="2">
    <source>
        <dbReference type="Proteomes" id="UP000286134"/>
    </source>
</evidence>
<dbReference type="Proteomes" id="UP000286134">
    <property type="component" value="Unassembled WGS sequence"/>
</dbReference>
<gene>
    <name evidence="1" type="ORF">OnM2_014018</name>
</gene>
<accession>A0A420I5L5</accession>
<reference evidence="1 2" key="1">
    <citation type="journal article" date="2018" name="BMC Genomics">
        <title>Comparative genome analyses reveal sequence features reflecting distinct modes of host-adaptation between dicot and monocot powdery mildew.</title>
        <authorList>
            <person name="Wu Y."/>
            <person name="Ma X."/>
            <person name="Pan Z."/>
            <person name="Kale S.D."/>
            <person name="Song Y."/>
            <person name="King H."/>
            <person name="Zhang Q."/>
            <person name="Presley C."/>
            <person name="Deng X."/>
            <person name="Wei C.I."/>
            <person name="Xiao S."/>
        </authorList>
    </citation>
    <scope>NUCLEOTIDE SEQUENCE [LARGE SCALE GENOMIC DNA]</scope>
    <source>
        <strain evidence="1">UMSG2</strain>
    </source>
</reference>
<organism evidence="1 2">
    <name type="scientific">Erysiphe neolycopersici</name>
    <dbReference type="NCBI Taxonomy" id="212602"/>
    <lineage>
        <taxon>Eukaryota</taxon>
        <taxon>Fungi</taxon>
        <taxon>Dikarya</taxon>
        <taxon>Ascomycota</taxon>
        <taxon>Pezizomycotina</taxon>
        <taxon>Leotiomycetes</taxon>
        <taxon>Erysiphales</taxon>
        <taxon>Erysiphaceae</taxon>
        <taxon>Erysiphe</taxon>
    </lineage>
</organism>
<dbReference type="AlphaFoldDB" id="A0A420I5L5"/>